<evidence type="ECO:0000256" key="1">
    <source>
        <dbReference type="SAM" id="MobiDB-lite"/>
    </source>
</evidence>
<evidence type="ECO:0000256" key="2">
    <source>
        <dbReference type="SAM" id="Phobius"/>
    </source>
</evidence>
<dbReference type="EMBL" id="BQXY01000010">
    <property type="protein sequence ID" value="GKU27221.1"/>
    <property type="molecule type" value="Genomic_DNA"/>
</dbReference>
<keyword evidence="2" id="KW-1133">Transmembrane helix</keyword>
<dbReference type="RefSeq" id="WP_261854091.1">
    <property type="nucleotide sequence ID" value="NZ_BQXY01000010.1"/>
</dbReference>
<gene>
    <name evidence="4" type="ORF">CFOLD11_40480</name>
</gene>
<keyword evidence="2" id="KW-0812">Transmembrane</keyword>
<name>A0A9W5Y5U9_9CLOT</name>
<dbReference type="Proteomes" id="UP001057868">
    <property type="component" value="Unassembled WGS sequence"/>
</dbReference>
<feature type="region of interest" description="Disordered" evidence="1">
    <location>
        <begin position="365"/>
        <end position="440"/>
    </location>
</feature>
<dbReference type="AlphaFoldDB" id="A0A9W5Y5U9"/>
<evidence type="ECO:0000256" key="3">
    <source>
        <dbReference type="SAM" id="SignalP"/>
    </source>
</evidence>
<feature type="transmembrane region" description="Helical" evidence="2">
    <location>
        <begin position="640"/>
        <end position="660"/>
    </location>
</feature>
<sequence length="670" mass="74964">MNKVKKIMSLAVVCISMLTFSQTGVLNKRVSAEENIPKYLNYDEGEMYYNYLYKDKLATQITQTFNDNTSKSEVCYFDNGVKKNLDGNIGIRMNYKEFEYSTNEGNEKNEYYTFDMEQGKVSGIDKTFEKEKIISEKYGNKYKIGISSYAASKNYGGWGYYSTIGSEDYKKGIITPDDKVVEYEDGTQWYNDTVDGDNYYVLLFKVTDPTNSDVYLEKINKDGSVEKYELDDQTKENYNVVNVLVSNNKIYLHLCNKKDQSDNFYYKMNVSGNMLTKGEKLFDILDDKFTQDYYNNFWRVEGGFVYKFESNQWVKKYQVDSNMNNIYVYDDNNLLATGMIKGKDASGSDNKYIYEIINNKTNPYVINIPTEPEESTTPSTPSVPTTGSGQDNGGTTNNGNTGANSNNSSNGSTNGNTSGSNDQNTSIQPNGSTTTTTEKVVVSPVKDGVLPISVNKLDKNATNLVEAVSTSNANKIEVTIADTKAIKEGTGSLQVKVGQDSFISLPFSVVDKALLTDTAKLVLRTSAESNTDLVKGLKAVKKLYSFDLTVVDGDKKTSVHKFANGAAEITLILSDEDLKGLDKNNLAVFYYNEDTKKFELMETKVEVNKITFKTPHFSKFIIAEKSTNTTEVLPKTGSSFGSTKIVTIGCMLMFLGVVFLKRTKIIKVNR</sequence>
<reference evidence="4" key="1">
    <citation type="journal article" date="2023" name="Int. J. Syst. Evol. Microbiol.">
        <title>&lt;i&gt;Clostridium folliculivorans&lt;/i&gt; sp. nov., isolated from soil samples of an organic paddy in Japan.</title>
        <authorList>
            <person name="Tazawa J."/>
            <person name="Kobayashi H."/>
            <person name="Tanizawa Y."/>
            <person name="Uchino A."/>
            <person name="Tanaka F."/>
            <person name="Urashima Y."/>
            <person name="Miura S."/>
            <person name="Sakamoto M."/>
            <person name="Ohkuma M."/>
            <person name="Tohno M."/>
        </authorList>
    </citation>
    <scope>NUCLEOTIDE SEQUENCE</scope>
    <source>
        <strain evidence="4">D1-1</strain>
    </source>
</reference>
<evidence type="ECO:0000313" key="5">
    <source>
        <dbReference type="Proteomes" id="UP001057868"/>
    </source>
</evidence>
<feature type="compositionally biased region" description="Low complexity" evidence="1">
    <location>
        <begin position="375"/>
        <end position="426"/>
    </location>
</feature>
<comment type="caution">
    <text evidence="4">The sequence shown here is derived from an EMBL/GenBank/DDBJ whole genome shotgun (WGS) entry which is preliminary data.</text>
</comment>
<feature type="signal peptide" evidence="3">
    <location>
        <begin position="1"/>
        <end position="21"/>
    </location>
</feature>
<evidence type="ECO:0000313" key="4">
    <source>
        <dbReference type="EMBL" id="GKU27221.1"/>
    </source>
</evidence>
<dbReference type="NCBIfam" id="TIGR01167">
    <property type="entry name" value="LPXTG_anchor"/>
    <property type="match status" value="1"/>
</dbReference>
<evidence type="ECO:0008006" key="6">
    <source>
        <dbReference type="Google" id="ProtNLM"/>
    </source>
</evidence>
<proteinExistence type="predicted"/>
<feature type="chain" id="PRO_5040781380" description="LPXTG cell wall anchor domain-containing protein" evidence="3">
    <location>
        <begin position="22"/>
        <end position="670"/>
    </location>
</feature>
<organism evidence="4 5">
    <name type="scientific">Clostridium folliculivorans</name>
    <dbReference type="NCBI Taxonomy" id="2886038"/>
    <lineage>
        <taxon>Bacteria</taxon>
        <taxon>Bacillati</taxon>
        <taxon>Bacillota</taxon>
        <taxon>Clostridia</taxon>
        <taxon>Eubacteriales</taxon>
        <taxon>Clostridiaceae</taxon>
        <taxon>Clostridium</taxon>
    </lineage>
</organism>
<keyword evidence="5" id="KW-1185">Reference proteome</keyword>
<protein>
    <recommendedName>
        <fullName evidence="6">LPXTG cell wall anchor domain-containing protein</fullName>
    </recommendedName>
</protein>
<accession>A0A9W5Y5U9</accession>
<keyword evidence="2" id="KW-0472">Membrane</keyword>
<keyword evidence="3" id="KW-0732">Signal</keyword>